<dbReference type="Pfam" id="PF01850">
    <property type="entry name" value="PIN"/>
    <property type="match status" value="1"/>
</dbReference>
<comment type="caution">
    <text evidence="2">The sequence shown here is derived from an EMBL/GenBank/DDBJ whole genome shotgun (WGS) entry which is preliminary data.</text>
</comment>
<feature type="domain" description="PIN" evidence="1">
    <location>
        <begin position="9"/>
        <end position="119"/>
    </location>
</feature>
<dbReference type="CDD" id="cd18692">
    <property type="entry name" value="PIN_VapC-like"/>
    <property type="match status" value="1"/>
</dbReference>
<dbReference type="EMBL" id="BMJA01000007">
    <property type="protein sequence ID" value="GGA52576.1"/>
    <property type="molecule type" value="Genomic_DNA"/>
</dbReference>
<gene>
    <name evidence="2" type="primary">vapC</name>
    <name evidence="2" type="ORF">GCM10010981_47570</name>
</gene>
<dbReference type="Gene3D" id="3.40.50.1010">
    <property type="entry name" value="5'-nuclease"/>
    <property type="match status" value="1"/>
</dbReference>
<evidence type="ECO:0000313" key="3">
    <source>
        <dbReference type="Proteomes" id="UP000620046"/>
    </source>
</evidence>
<sequence length="139" mass="15361">MSGTDGEKIFLDSNILLYLLSGDSAKADRAEALLQLRPMISVQVLNEITNVCVRKLGMAWSEVGQFLELVKQFCSVIPLTVEIHDLARRIAERHRLAFYDACVLAAASIEGCQWLYSEDMHHGLVIGGGLRLQNPFASA</sequence>
<accession>A0ABQ1GYR1</accession>
<evidence type="ECO:0000313" key="2">
    <source>
        <dbReference type="EMBL" id="GGA52576.1"/>
    </source>
</evidence>
<keyword evidence="3" id="KW-1185">Reference proteome</keyword>
<dbReference type="Proteomes" id="UP000620046">
    <property type="component" value="Unassembled WGS sequence"/>
</dbReference>
<dbReference type="InterPro" id="IPR002716">
    <property type="entry name" value="PIN_dom"/>
</dbReference>
<organism evidence="2 3">
    <name type="scientific">Dyella nitratireducens</name>
    <dbReference type="NCBI Taxonomy" id="1849580"/>
    <lineage>
        <taxon>Bacteria</taxon>
        <taxon>Pseudomonadati</taxon>
        <taxon>Pseudomonadota</taxon>
        <taxon>Gammaproteobacteria</taxon>
        <taxon>Lysobacterales</taxon>
        <taxon>Rhodanobacteraceae</taxon>
        <taxon>Dyella</taxon>
    </lineage>
</organism>
<protein>
    <submittedName>
        <fullName evidence="2">Ribonuclease VapC</fullName>
    </submittedName>
</protein>
<evidence type="ECO:0000259" key="1">
    <source>
        <dbReference type="Pfam" id="PF01850"/>
    </source>
</evidence>
<dbReference type="SUPFAM" id="SSF88723">
    <property type="entry name" value="PIN domain-like"/>
    <property type="match status" value="1"/>
</dbReference>
<reference evidence="3" key="1">
    <citation type="journal article" date="2019" name="Int. J. Syst. Evol. Microbiol.">
        <title>The Global Catalogue of Microorganisms (GCM) 10K type strain sequencing project: providing services to taxonomists for standard genome sequencing and annotation.</title>
        <authorList>
            <consortium name="The Broad Institute Genomics Platform"/>
            <consortium name="The Broad Institute Genome Sequencing Center for Infectious Disease"/>
            <person name="Wu L."/>
            <person name="Ma J."/>
        </authorList>
    </citation>
    <scope>NUCLEOTIDE SEQUENCE [LARGE SCALE GENOMIC DNA]</scope>
    <source>
        <strain evidence="3">CGMCC 1.15439</strain>
    </source>
</reference>
<dbReference type="InterPro" id="IPR029060">
    <property type="entry name" value="PIN-like_dom_sf"/>
</dbReference>
<dbReference type="RefSeq" id="WP_229721067.1">
    <property type="nucleotide sequence ID" value="NZ_BMJA01000007.1"/>
</dbReference>
<name>A0ABQ1GYR1_9GAMM</name>
<proteinExistence type="predicted"/>